<name>A0ABV6R4Y7_9CAUL</name>
<evidence type="ECO:0000313" key="2">
    <source>
        <dbReference type="Proteomes" id="UP001589906"/>
    </source>
</evidence>
<dbReference type="EMBL" id="JBHLSW010000013">
    <property type="protein sequence ID" value="MFC0634694.1"/>
    <property type="molecule type" value="Genomic_DNA"/>
</dbReference>
<protein>
    <submittedName>
        <fullName evidence="1">Uncharacterized protein</fullName>
    </submittedName>
</protein>
<sequence length="158" mass="16921">MSLPNTAPTISFHTHCLQDDATLVPNGPGAFAAILRSEFRIHERGDVGVFSLPAGTPLLGSAHVDSISRAVHSHLHGDVTESDLRLGVSLFIGREPEEAISRPFEALIRAEIDGWLGANTAFVFWLGAAGVAEAETEGFFAGAARSWMSQTGQRFNVH</sequence>
<reference evidence="1 2" key="1">
    <citation type="submission" date="2024-09" db="EMBL/GenBank/DDBJ databases">
        <authorList>
            <person name="Sun Q."/>
            <person name="Mori K."/>
        </authorList>
    </citation>
    <scope>NUCLEOTIDE SEQUENCE [LARGE SCALE GENOMIC DNA]</scope>
    <source>
        <strain evidence="1 2">NCAIM B.02621</strain>
    </source>
</reference>
<evidence type="ECO:0000313" key="1">
    <source>
        <dbReference type="EMBL" id="MFC0634694.1"/>
    </source>
</evidence>
<dbReference type="RefSeq" id="WP_376836754.1">
    <property type="nucleotide sequence ID" value="NZ_JBHLSW010000013.1"/>
</dbReference>
<comment type="caution">
    <text evidence="1">The sequence shown here is derived from an EMBL/GenBank/DDBJ whole genome shotgun (WGS) entry which is preliminary data.</text>
</comment>
<organism evidence="1 2">
    <name type="scientific">Brevundimonas balnearis</name>
    <dbReference type="NCBI Taxonomy" id="1572858"/>
    <lineage>
        <taxon>Bacteria</taxon>
        <taxon>Pseudomonadati</taxon>
        <taxon>Pseudomonadota</taxon>
        <taxon>Alphaproteobacteria</taxon>
        <taxon>Caulobacterales</taxon>
        <taxon>Caulobacteraceae</taxon>
        <taxon>Brevundimonas</taxon>
    </lineage>
</organism>
<keyword evidence="2" id="KW-1185">Reference proteome</keyword>
<gene>
    <name evidence="1" type="ORF">ACFFGE_12510</name>
</gene>
<accession>A0ABV6R4Y7</accession>
<proteinExistence type="predicted"/>
<dbReference type="Proteomes" id="UP001589906">
    <property type="component" value="Unassembled WGS sequence"/>
</dbReference>